<evidence type="ECO:0000313" key="6">
    <source>
        <dbReference type="Proteomes" id="UP000031668"/>
    </source>
</evidence>
<comment type="caution">
    <text evidence="5">The sequence shown here is derived from an EMBL/GenBank/DDBJ whole genome shotgun (WGS) entry which is preliminary data.</text>
</comment>
<evidence type="ECO:0000256" key="2">
    <source>
        <dbReference type="ARBA" id="ARBA00022448"/>
    </source>
</evidence>
<dbReference type="InterPro" id="IPR016024">
    <property type="entry name" value="ARM-type_fold"/>
</dbReference>
<dbReference type="EMBL" id="JWZT01005178">
    <property type="protein sequence ID" value="KII61912.1"/>
    <property type="molecule type" value="Genomic_DNA"/>
</dbReference>
<dbReference type="OrthoDB" id="29145at2759"/>
<gene>
    <name evidence="5" type="ORF">RF11_05434</name>
</gene>
<organism evidence="5 6">
    <name type="scientific">Thelohanellus kitauei</name>
    <name type="common">Myxosporean</name>
    <dbReference type="NCBI Taxonomy" id="669202"/>
    <lineage>
        <taxon>Eukaryota</taxon>
        <taxon>Metazoa</taxon>
        <taxon>Cnidaria</taxon>
        <taxon>Myxozoa</taxon>
        <taxon>Myxosporea</taxon>
        <taxon>Bivalvulida</taxon>
        <taxon>Platysporina</taxon>
        <taxon>Myxobolidae</taxon>
        <taxon>Thelohanellus</taxon>
    </lineage>
</organism>
<comment type="similarity">
    <text evidence="1">Belongs to the importin alpha family.</text>
</comment>
<keyword evidence="6" id="KW-1185">Reference proteome</keyword>
<reference evidence="5 6" key="1">
    <citation type="journal article" date="2014" name="Genome Biol. Evol.">
        <title>The genome of the myxosporean Thelohanellus kitauei shows adaptations to nutrient acquisition within its fish host.</title>
        <authorList>
            <person name="Yang Y."/>
            <person name="Xiong J."/>
            <person name="Zhou Z."/>
            <person name="Huo F."/>
            <person name="Miao W."/>
            <person name="Ran C."/>
            <person name="Liu Y."/>
            <person name="Zhang J."/>
            <person name="Feng J."/>
            <person name="Wang M."/>
            <person name="Wang M."/>
            <person name="Wang L."/>
            <person name="Yao B."/>
        </authorList>
    </citation>
    <scope>NUCLEOTIDE SEQUENCE [LARGE SCALE GENOMIC DNA]</scope>
    <source>
        <strain evidence="5">Wuqing</strain>
    </source>
</reference>
<dbReference type="SUPFAM" id="SSF48371">
    <property type="entry name" value="ARM repeat"/>
    <property type="match status" value="1"/>
</dbReference>
<keyword evidence="2" id="KW-0813">Transport</keyword>
<dbReference type="PANTHER" id="PTHR23316">
    <property type="entry name" value="IMPORTIN ALPHA"/>
    <property type="match status" value="1"/>
</dbReference>
<accession>A0A0C2IYJ0</accession>
<name>A0A0C2IYJ0_THEKT</name>
<proteinExistence type="inferred from homology"/>
<dbReference type="Proteomes" id="UP000031668">
    <property type="component" value="Unassembled WGS sequence"/>
</dbReference>
<evidence type="ECO:0000313" key="5">
    <source>
        <dbReference type="EMBL" id="KII61912.1"/>
    </source>
</evidence>
<sequence length="258" mass="29172">MENDQNHIGNNKSSNGVNENSGLVQGDKMWKNVESHKGHIEPLPPSYTFDEAIITSIEDVAKWVQGISFIFQECASSNRDVAYKAVYKLRQYLCSKHKLYTDKLLELNIVNILASHLVKGETTDVKYDAAWALTNIASGDSKHTSFLIKESVIKALSSLLCDPHPSLVAQSIWALSNIIADRPVPREFVLRTNIISFLHHPLNQHRNSIPVMKKLSLMLINICRKNDVEVPIEYFPQIIPIFDARIAHKDYDIILNAV</sequence>
<feature type="region of interest" description="Disordered" evidence="4">
    <location>
        <begin position="1"/>
        <end position="21"/>
    </location>
</feature>
<dbReference type="Gene3D" id="1.25.10.10">
    <property type="entry name" value="Leucine-rich Repeat Variant"/>
    <property type="match status" value="1"/>
</dbReference>
<dbReference type="AlphaFoldDB" id="A0A0C2IYJ0"/>
<evidence type="ECO:0000256" key="3">
    <source>
        <dbReference type="ARBA" id="ARBA00022927"/>
    </source>
</evidence>
<dbReference type="InterPro" id="IPR000225">
    <property type="entry name" value="Armadillo"/>
</dbReference>
<evidence type="ECO:0000256" key="4">
    <source>
        <dbReference type="SAM" id="MobiDB-lite"/>
    </source>
</evidence>
<evidence type="ECO:0000256" key="1">
    <source>
        <dbReference type="ARBA" id="ARBA00010394"/>
    </source>
</evidence>
<keyword evidence="3" id="KW-0653">Protein transport</keyword>
<dbReference type="SMART" id="SM00185">
    <property type="entry name" value="ARM"/>
    <property type="match status" value="2"/>
</dbReference>
<dbReference type="Pfam" id="PF00514">
    <property type="entry name" value="Arm"/>
    <property type="match status" value="1"/>
</dbReference>
<dbReference type="InterPro" id="IPR011989">
    <property type="entry name" value="ARM-like"/>
</dbReference>
<protein>
    <submittedName>
        <fullName evidence="5">Importin subunit alpha-3</fullName>
    </submittedName>
</protein>
<dbReference type="GO" id="GO:0015031">
    <property type="term" value="P:protein transport"/>
    <property type="evidence" value="ECO:0007669"/>
    <property type="project" value="UniProtKB-KW"/>
</dbReference>